<dbReference type="PROSITE" id="PS51257">
    <property type="entry name" value="PROKAR_LIPOPROTEIN"/>
    <property type="match status" value="1"/>
</dbReference>
<gene>
    <name evidence="2" type="ORF">GWK08_02285</name>
</gene>
<dbReference type="EMBL" id="JAABOO010000001">
    <property type="protein sequence ID" value="NER12259.1"/>
    <property type="molecule type" value="Genomic_DNA"/>
</dbReference>
<evidence type="ECO:0000313" key="3">
    <source>
        <dbReference type="Proteomes" id="UP000468581"/>
    </source>
</evidence>
<keyword evidence="3" id="KW-1185">Reference proteome</keyword>
<feature type="chain" id="PRO_5027056949" description="Tetratricopeptide repeat protein" evidence="1">
    <location>
        <begin position="23"/>
        <end position="281"/>
    </location>
</feature>
<reference evidence="2 3" key="1">
    <citation type="submission" date="2020-01" db="EMBL/GenBank/DDBJ databases">
        <title>Leptobacterium flavescens.</title>
        <authorList>
            <person name="Wang G."/>
        </authorList>
    </citation>
    <scope>NUCLEOTIDE SEQUENCE [LARGE SCALE GENOMIC DNA]</scope>
    <source>
        <strain evidence="2 3">KCTC 22160</strain>
    </source>
</reference>
<evidence type="ECO:0008006" key="4">
    <source>
        <dbReference type="Google" id="ProtNLM"/>
    </source>
</evidence>
<dbReference type="InterPro" id="IPR011990">
    <property type="entry name" value="TPR-like_helical_dom_sf"/>
</dbReference>
<evidence type="ECO:0000313" key="2">
    <source>
        <dbReference type="EMBL" id="NER12259.1"/>
    </source>
</evidence>
<sequence length="281" mass="32221">MKKFISLSIVFLLFLFSCSGEKKNNRLNYSTSSDTAMEYYNLGWQQIMDEGRYGQAEQSYRKALQADPSFLIGQSVLARLTTDLNERLELYKNLEEKKENISGDERQVLDVYIALTKFTNLREQKDPKAGDALQQALTLAEKNLRQIVHKYPEEVYLKAEYLEVLHSVHGAEASLDTLARIVSKEQQDNPFILGYRAGMQAETGNFSEALGMAARLRELVGDSKLPKPDAVYADIYFKMDSLRKAKMHADRAYRLDPRNLDASRLKTRIDTKLQSQKEEKD</sequence>
<keyword evidence="1" id="KW-0732">Signal</keyword>
<proteinExistence type="predicted"/>
<protein>
    <recommendedName>
        <fullName evidence="4">Tetratricopeptide repeat protein</fullName>
    </recommendedName>
</protein>
<feature type="signal peptide" evidence="1">
    <location>
        <begin position="1"/>
        <end position="22"/>
    </location>
</feature>
<dbReference type="AlphaFoldDB" id="A0A6P0UK66"/>
<organism evidence="2 3">
    <name type="scientific">Leptobacterium flavescens</name>
    <dbReference type="NCBI Taxonomy" id="472055"/>
    <lineage>
        <taxon>Bacteria</taxon>
        <taxon>Pseudomonadati</taxon>
        <taxon>Bacteroidota</taxon>
        <taxon>Flavobacteriia</taxon>
        <taxon>Flavobacteriales</taxon>
        <taxon>Flavobacteriaceae</taxon>
        <taxon>Leptobacterium</taxon>
    </lineage>
</organism>
<accession>A0A6P0UK66</accession>
<dbReference type="SUPFAM" id="SSF48452">
    <property type="entry name" value="TPR-like"/>
    <property type="match status" value="1"/>
</dbReference>
<evidence type="ECO:0000256" key="1">
    <source>
        <dbReference type="SAM" id="SignalP"/>
    </source>
</evidence>
<comment type="caution">
    <text evidence="2">The sequence shown here is derived from an EMBL/GenBank/DDBJ whole genome shotgun (WGS) entry which is preliminary data.</text>
</comment>
<dbReference type="Proteomes" id="UP000468581">
    <property type="component" value="Unassembled WGS sequence"/>
</dbReference>
<dbReference type="Gene3D" id="1.25.40.10">
    <property type="entry name" value="Tetratricopeptide repeat domain"/>
    <property type="match status" value="2"/>
</dbReference>
<dbReference type="RefSeq" id="WP_163605288.1">
    <property type="nucleotide sequence ID" value="NZ_JAABOO010000001.1"/>
</dbReference>
<name>A0A6P0UK66_9FLAO</name>